<gene>
    <name evidence="4" type="ORF">A0U92_15465</name>
</gene>
<name>A0A1U9KL83_ACEAC</name>
<dbReference type="SUPFAM" id="SSF53474">
    <property type="entry name" value="alpha/beta-Hydrolases"/>
    <property type="match status" value="1"/>
</dbReference>
<sequence length="222" mass="23726">MKPLKALEVESGKNPVASIILIHGLGASGRDLAPIAQALDLRSIGAVRFIFPNAPVRPVSACGGERMPAWYDLLATDLLLREDEAGLRDAQAYLASLIDQEVARGIPSRRIVIGGFSQGCAMSLMTGVRYPLPLAGIAGLSGYLPLAGQTGKEATEANRATPVFLGHGEGDTVVPLAAARLARDWLRAEGHDVAWHAYPMGHEIIGEEIVDLNAWLMERLVF</sequence>
<keyword evidence="5" id="KW-1185">Reference proteome</keyword>
<reference evidence="4 5" key="1">
    <citation type="submission" date="2016-03" db="EMBL/GenBank/DDBJ databases">
        <title>Acetic acid bacteria sequencing.</title>
        <authorList>
            <person name="Brandt J."/>
            <person name="Jakob F."/>
            <person name="Vogel R.F."/>
        </authorList>
    </citation>
    <scope>NUCLEOTIDE SEQUENCE [LARGE SCALE GENOMIC DNA]</scope>
    <source>
        <strain evidence="4 5">TMW2.1153</strain>
    </source>
</reference>
<organism evidence="4 5">
    <name type="scientific">Acetobacter aceti</name>
    <dbReference type="NCBI Taxonomy" id="435"/>
    <lineage>
        <taxon>Bacteria</taxon>
        <taxon>Pseudomonadati</taxon>
        <taxon>Pseudomonadota</taxon>
        <taxon>Alphaproteobacteria</taxon>
        <taxon>Acetobacterales</taxon>
        <taxon>Acetobacteraceae</taxon>
        <taxon>Acetobacter</taxon>
        <taxon>Acetobacter subgen. Acetobacter</taxon>
    </lineage>
</organism>
<dbReference type="GO" id="GO:0016787">
    <property type="term" value="F:hydrolase activity"/>
    <property type="evidence" value="ECO:0007669"/>
    <property type="project" value="UniProtKB-KW"/>
</dbReference>
<evidence type="ECO:0000256" key="1">
    <source>
        <dbReference type="ARBA" id="ARBA00006499"/>
    </source>
</evidence>
<protein>
    <submittedName>
        <fullName evidence="4">Carboxylesterase</fullName>
    </submittedName>
</protein>
<dbReference type="KEGG" id="aace:A0U92_15465"/>
<keyword evidence="2" id="KW-0378">Hydrolase</keyword>
<evidence type="ECO:0000313" key="5">
    <source>
        <dbReference type="Proteomes" id="UP000188937"/>
    </source>
</evidence>
<comment type="similarity">
    <text evidence="1">Belongs to the AB hydrolase superfamily. AB hydrolase 2 family.</text>
</comment>
<dbReference type="InterPro" id="IPR003140">
    <property type="entry name" value="PLipase/COase/thioEstase"/>
</dbReference>
<dbReference type="Gene3D" id="3.40.50.1820">
    <property type="entry name" value="alpha/beta hydrolase"/>
    <property type="match status" value="1"/>
</dbReference>
<dbReference type="PANTHER" id="PTHR10655">
    <property type="entry name" value="LYSOPHOSPHOLIPASE-RELATED"/>
    <property type="match status" value="1"/>
</dbReference>
<dbReference type="OrthoDB" id="9801763at2"/>
<dbReference type="InterPro" id="IPR050565">
    <property type="entry name" value="LYPA1-2/EST-like"/>
</dbReference>
<dbReference type="PANTHER" id="PTHR10655:SF17">
    <property type="entry name" value="LYSOPHOSPHOLIPASE-LIKE PROTEIN 1"/>
    <property type="match status" value="1"/>
</dbReference>
<evidence type="ECO:0000256" key="2">
    <source>
        <dbReference type="ARBA" id="ARBA00022801"/>
    </source>
</evidence>
<dbReference type="EMBL" id="CP014692">
    <property type="protein sequence ID" value="AQS86561.1"/>
    <property type="molecule type" value="Genomic_DNA"/>
</dbReference>
<evidence type="ECO:0000259" key="3">
    <source>
        <dbReference type="Pfam" id="PF02230"/>
    </source>
</evidence>
<dbReference type="Pfam" id="PF02230">
    <property type="entry name" value="Abhydrolase_2"/>
    <property type="match status" value="1"/>
</dbReference>
<dbReference type="Proteomes" id="UP000188937">
    <property type="component" value="Chromosome"/>
</dbReference>
<dbReference type="InterPro" id="IPR029058">
    <property type="entry name" value="AB_hydrolase_fold"/>
</dbReference>
<dbReference type="STRING" id="435.A0U92_15465"/>
<accession>A0A1U9KL83</accession>
<feature type="domain" description="Phospholipase/carboxylesterase/thioesterase" evidence="3">
    <location>
        <begin position="7"/>
        <end position="216"/>
    </location>
</feature>
<dbReference type="RefSeq" id="WP_077814510.1">
    <property type="nucleotide sequence ID" value="NZ_CP014692.1"/>
</dbReference>
<proteinExistence type="inferred from homology"/>
<dbReference type="AlphaFoldDB" id="A0A1U9KL83"/>
<evidence type="ECO:0000313" key="4">
    <source>
        <dbReference type="EMBL" id="AQS86561.1"/>
    </source>
</evidence>